<protein>
    <submittedName>
        <fullName evidence="2">Uncharacterized protein</fullName>
    </submittedName>
</protein>
<feature type="compositionally biased region" description="Low complexity" evidence="1">
    <location>
        <begin position="79"/>
        <end position="92"/>
    </location>
</feature>
<evidence type="ECO:0000313" key="2">
    <source>
        <dbReference type="EMBL" id="KAG0266743.1"/>
    </source>
</evidence>
<name>A0A9P6U9R5_9FUNG</name>
<comment type="caution">
    <text evidence="2">The sequence shown here is derived from an EMBL/GenBank/DDBJ whole genome shotgun (WGS) entry which is preliminary data.</text>
</comment>
<proteinExistence type="predicted"/>
<feature type="region of interest" description="Disordered" evidence="1">
    <location>
        <begin position="70"/>
        <end position="105"/>
    </location>
</feature>
<dbReference type="EMBL" id="JAAAJA010000013">
    <property type="protein sequence ID" value="KAG0266743.1"/>
    <property type="molecule type" value="Genomic_DNA"/>
</dbReference>
<reference evidence="2" key="1">
    <citation type="journal article" date="2020" name="Fungal Divers.">
        <title>Resolving the Mortierellaceae phylogeny through synthesis of multi-gene phylogenetics and phylogenomics.</title>
        <authorList>
            <person name="Vandepol N."/>
            <person name="Liber J."/>
            <person name="Desiro A."/>
            <person name="Na H."/>
            <person name="Kennedy M."/>
            <person name="Barry K."/>
            <person name="Grigoriev I.V."/>
            <person name="Miller A.N."/>
            <person name="O'Donnell K."/>
            <person name="Stajich J.E."/>
            <person name="Bonito G."/>
        </authorList>
    </citation>
    <scope>NUCLEOTIDE SEQUENCE</scope>
    <source>
        <strain evidence="2">KOD948</strain>
    </source>
</reference>
<accession>A0A9P6U9R5</accession>
<evidence type="ECO:0000313" key="3">
    <source>
        <dbReference type="Proteomes" id="UP000726737"/>
    </source>
</evidence>
<feature type="region of interest" description="Disordered" evidence="1">
    <location>
        <begin position="1"/>
        <end position="27"/>
    </location>
</feature>
<feature type="compositionally biased region" description="Polar residues" evidence="1">
    <location>
        <begin position="93"/>
        <end position="105"/>
    </location>
</feature>
<keyword evidence="3" id="KW-1185">Reference proteome</keyword>
<gene>
    <name evidence="2" type="ORF">BG011_001202</name>
</gene>
<evidence type="ECO:0000256" key="1">
    <source>
        <dbReference type="SAM" id="MobiDB-lite"/>
    </source>
</evidence>
<dbReference type="OrthoDB" id="2403511at2759"/>
<sequence length="105" mass="10817">MPAATINQGAAAEQRPQVRSQMFQDSASNDAQALAALAQQLNQGAHSTPSLDNFMMSMALEREVDLSGFSSASQGLPVQPSSAQGGQGPSSANISQTQLLSGSRP</sequence>
<organism evidence="2 3">
    <name type="scientific">Mortierella polycephala</name>
    <dbReference type="NCBI Taxonomy" id="41804"/>
    <lineage>
        <taxon>Eukaryota</taxon>
        <taxon>Fungi</taxon>
        <taxon>Fungi incertae sedis</taxon>
        <taxon>Mucoromycota</taxon>
        <taxon>Mortierellomycotina</taxon>
        <taxon>Mortierellomycetes</taxon>
        <taxon>Mortierellales</taxon>
        <taxon>Mortierellaceae</taxon>
        <taxon>Mortierella</taxon>
    </lineage>
</organism>
<dbReference type="AlphaFoldDB" id="A0A9P6U9R5"/>
<dbReference type="Proteomes" id="UP000726737">
    <property type="component" value="Unassembled WGS sequence"/>
</dbReference>